<proteinExistence type="predicted"/>
<evidence type="ECO:0000313" key="2">
    <source>
        <dbReference type="EMBL" id="RDY11866.1"/>
    </source>
</evidence>
<name>A0A371IA10_MUCPR</name>
<dbReference type="AlphaFoldDB" id="A0A371IA10"/>
<keyword evidence="3" id="KW-1185">Reference proteome</keyword>
<evidence type="ECO:0000256" key="1">
    <source>
        <dbReference type="SAM" id="MobiDB-lite"/>
    </source>
</evidence>
<dbReference type="EMBL" id="QJKJ01000564">
    <property type="protein sequence ID" value="RDY11866.1"/>
    <property type="molecule type" value="Genomic_DNA"/>
</dbReference>
<gene>
    <name evidence="2" type="ORF">CR513_03410</name>
</gene>
<accession>A0A371IA10</accession>
<evidence type="ECO:0000313" key="3">
    <source>
        <dbReference type="Proteomes" id="UP000257109"/>
    </source>
</evidence>
<protein>
    <submittedName>
        <fullName evidence="2">Uncharacterized protein</fullName>
    </submittedName>
</protein>
<feature type="region of interest" description="Disordered" evidence="1">
    <location>
        <begin position="57"/>
        <end position="116"/>
    </location>
</feature>
<comment type="caution">
    <text evidence="2">The sequence shown here is derived from an EMBL/GenBank/DDBJ whole genome shotgun (WGS) entry which is preliminary data.</text>
</comment>
<organism evidence="2 3">
    <name type="scientific">Mucuna pruriens</name>
    <name type="common">Velvet bean</name>
    <name type="synonym">Dolichos pruriens</name>
    <dbReference type="NCBI Taxonomy" id="157652"/>
    <lineage>
        <taxon>Eukaryota</taxon>
        <taxon>Viridiplantae</taxon>
        <taxon>Streptophyta</taxon>
        <taxon>Embryophyta</taxon>
        <taxon>Tracheophyta</taxon>
        <taxon>Spermatophyta</taxon>
        <taxon>Magnoliopsida</taxon>
        <taxon>eudicotyledons</taxon>
        <taxon>Gunneridae</taxon>
        <taxon>Pentapetalae</taxon>
        <taxon>rosids</taxon>
        <taxon>fabids</taxon>
        <taxon>Fabales</taxon>
        <taxon>Fabaceae</taxon>
        <taxon>Papilionoideae</taxon>
        <taxon>50 kb inversion clade</taxon>
        <taxon>NPAAA clade</taxon>
        <taxon>indigoferoid/millettioid clade</taxon>
        <taxon>Phaseoleae</taxon>
        <taxon>Mucuna</taxon>
    </lineage>
</organism>
<reference evidence="2" key="1">
    <citation type="submission" date="2018-05" db="EMBL/GenBank/DDBJ databases">
        <title>Draft genome of Mucuna pruriens seed.</title>
        <authorList>
            <person name="Nnadi N.E."/>
            <person name="Vos R."/>
            <person name="Hasami M.H."/>
            <person name="Devisetty U.K."/>
            <person name="Aguiy J.C."/>
        </authorList>
    </citation>
    <scope>NUCLEOTIDE SEQUENCE [LARGE SCALE GENOMIC DNA]</scope>
    <source>
        <strain evidence="2">JCA_2017</strain>
    </source>
</reference>
<sequence length="116" mass="13618">MKNKITKREVKNVTLLDLNILAHQDTHSHSDMNMQGQGHNHYGDLKRMDTTILEALSREKQGKKKLPYMRVREAMMKDTWKGKEKDRPNKDKSPKKGSEPFNGRNEKREPPTPKFF</sequence>
<dbReference type="Proteomes" id="UP000257109">
    <property type="component" value="Unassembled WGS sequence"/>
</dbReference>
<feature type="compositionally biased region" description="Basic and acidic residues" evidence="1">
    <location>
        <begin position="70"/>
        <end position="116"/>
    </location>
</feature>
<feature type="non-terminal residue" evidence="2">
    <location>
        <position position="1"/>
    </location>
</feature>